<keyword evidence="4" id="KW-1185">Reference proteome</keyword>
<feature type="domain" description="STAS" evidence="2">
    <location>
        <begin position="5"/>
        <end position="114"/>
    </location>
</feature>
<dbReference type="NCBIfam" id="TIGR00377">
    <property type="entry name" value="ant_ant_sig"/>
    <property type="match status" value="1"/>
</dbReference>
<reference evidence="3" key="1">
    <citation type="submission" date="2019-05" db="EMBL/GenBank/DDBJ databases">
        <title>Methanoculleus sp. FWC-SCC1, a methanogenic archaeon isolated from deep marine cold seep.</title>
        <authorList>
            <person name="Chen Y.-W."/>
            <person name="Chen S.-C."/>
            <person name="Teng N.-H."/>
            <person name="Lai M.-C."/>
        </authorList>
    </citation>
    <scope>NUCLEOTIDE SEQUENCE</scope>
    <source>
        <strain evidence="3">FWC-SCC1</strain>
    </source>
</reference>
<comment type="caution">
    <text evidence="3">The sequence shown here is derived from an EMBL/GenBank/DDBJ whole genome shotgun (WGS) entry which is preliminary data.</text>
</comment>
<accession>A0ABT8MAD5</accession>
<dbReference type="PANTHER" id="PTHR33495">
    <property type="entry name" value="ANTI-SIGMA FACTOR ANTAGONIST TM_1081-RELATED-RELATED"/>
    <property type="match status" value="1"/>
</dbReference>
<name>A0ABT8MAD5_9EURY</name>
<organism evidence="3 4">
    <name type="scientific">Methanoculleus frigidifontis</name>
    <dbReference type="NCBI Taxonomy" id="2584085"/>
    <lineage>
        <taxon>Archaea</taxon>
        <taxon>Methanobacteriati</taxon>
        <taxon>Methanobacteriota</taxon>
        <taxon>Stenosarchaea group</taxon>
        <taxon>Methanomicrobia</taxon>
        <taxon>Methanomicrobiales</taxon>
        <taxon>Methanomicrobiaceae</taxon>
        <taxon>Methanoculleus</taxon>
    </lineage>
</organism>
<evidence type="ECO:0000259" key="2">
    <source>
        <dbReference type="PROSITE" id="PS50801"/>
    </source>
</evidence>
<dbReference type="PANTHER" id="PTHR33495:SF2">
    <property type="entry name" value="ANTI-SIGMA FACTOR ANTAGONIST TM_1081-RELATED"/>
    <property type="match status" value="1"/>
</dbReference>
<evidence type="ECO:0000313" key="4">
    <source>
        <dbReference type="Proteomes" id="UP001168338"/>
    </source>
</evidence>
<dbReference type="Proteomes" id="UP001168338">
    <property type="component" value="Unassembled WGS sequence"/>
</dbReference>
<gene>
    <name evidence="3" type="ORF">FGU65_08345</name>
</gene>
<dbReference type="EMBL" id="VCYH01000005">
    <property type="protein sequence ID" value="MDN7024896.1"/>
    <property type="molecule type" value="Genomic_DNA"/>
</dbReference>
<protein>
    <submittedName>
        <fullName evidence="3">STAS domain-containing protein</fullName>
    </submittedName>
</protein>
<dbReference type="Gene3D" id="3.30.750.24">
    <property type="entry name" value="STAS domain"/>
    <property type="match status" value="1"/>
</dbReference>
<dbReference type="InterPro" id="IPR036513">
    <property type="entry name" value="STAS_dom_sf"/>
</dbReference>
<dbReference type="CDD" id="cd07043">
    <property type="entry name" value="STAS_anti-anti-sigma_factors"/>
    <property type="match status" value="1"/>
</dbReference>
<sequence length="118" mass="12716">MSGNLEINERHEAGVAIVSLKGRLDAASSQEAEQRMNSLIDAGDRSILVNLGDLDYISSSGLRVLLASLKRLKKTGGDLHIACPKPAVRDVFTMAGFHRIFTIDDDEASALSSFTEKA</sequence>
<dbReference type="PROSITE" id="PS50801">
    <property type="entry name" value="STAS"/>
    <property type="match status" value="1"/>
</dbReference>
<dbReference type="InterPro" id="IPR003658">
    <property type="entry name" value="Anti-sigma_ant"/>
</dbReference>
<proteinExistence type="inferred from homology"/>
<dbReference type="Pfam" id="PF01740">
    <property type="entry name" value="STAS"/>
    <property type="match status" value="1"/>
</dbReference>
<dbReference type="InterPro" id="IPR002645">
    <property type="entry name" value="STAS_dom"/>
</dbReference>
<dbReference type="RefSeq" id="WP_301664020.1">
    <property type="nucleotide sequence ID" value="NZ_VCYH01000005.1"/>
</dbReference>
<evidence type="ECO:0000313" key="3">
    <source>
        <dbReference type="EMBL" id="MDN7024896.1"/>
    </source>
</evidence>
<evidence type="ECO:0000256" key="1">
    <source>
        <dbReference type="ARBA" id="ARBA00009013"/>
    </source>
</evidence>
<dbReference type="SUPFAM" id="SSF52091">
    <property type="entry name" value="SpoIIaa-like"/>
    <property type="match status" value="1"/>
</dbReference>
<comment type="similarity">
    <text evidence="1">Belongs to the anti-sigma-factor antagonist family.</text>
</comment>